<organism evidence="11 12">
    <name type="scientific">Musa balbisiana</name>
    <name type="common">Banana</name>
    <dbReference type="NCBI Taxonomy" id="52838"/>
    <lineage>
        <taxon>Eukaryota</taxon>
        <taxon>Viridiplantae</taxon>
        <taxon>Streptophyta</taxon>
        <taxon>Embryophyta</taxon>
        <taxon>Tracheophyta</taxon>
        <taxon>Spermatophyta</taxon>
        <taxon>Magnoliopsida</taxon>
        <taxon>Liliopsida</taxon>
        <taxon>Zingiberales</taxon>
        <taxon>Musaceae</taxon>
        <taxon>Musa</taxon>
    </lineage>
</organism>
<accession>A0A4S8JV66</accession>
<keyword evidence="3" id="KW-0805">Transcription regulation</keyword>
<keyword evidence="7 8" id="KW-0539">Nucleus</keyword>
<comment type="subcellular location">
    <subcellularLocation>
        <location evidence="1 8">Nucleus</location>
    </subcellularLocation>
</comment>
<evidence type="ECO:0000259" key="10">
    <source>
        <dbReference type="PROSITE" id="PS50071"/>
    </source>
</evidence>
<sequence>MASSAADRFMGGGGGGGGGDEQMLLHPQMYDHVPQHSRREKLRFPLEGSSPPPASFLLLHDADAAPSLYPANSLTAFLPSSSSSSSYYSHNPTLNYGDTQFDGHGALPIPAQHQIPIQGFSLSLTSSSSPRPPASRHHLASRPAPLGPFTGYAAVLNRSRFLEPARKKLLEEVCRAGHQAAAGSGGGGGSREMLLDADPPRESLMDHGVDVVAGHGTKEDRAVAGTEQQWKKTRLISMLDEVYRRYKQCYQQVQAVIASFESVAGLSTASPYASMALKAMSKHFKCLKNIISGQLRQTSNKGHGDEGVSREDISSFGLLNSGNYLQKTTNSPATFAQPHVWRPQRGLPERAVSVLRAWLFEHFLHPYPTDVDKQNLAKQTGLTRNQVSNWFINARVRLWKPMVEEVHSLELRQKNKTSASGSSNCATTDEQPQPPSSSRTNPLSSPQFQIASVCRNQNSVAEGIHEELTSMRNHIQGGPVNFVYNDMSSHQHVAGGASVVAAGGNGNGVSLTLGLHQDSGVCFSEPLPLNVARRFGLEECNDTYLVSSFGAQERQFGKDVVGGRLLHS</sequence>
<evidence type="ECO:0000256" key="5">
    <source>
        <dbReference type="ARBA" id="ARBA00023155"/>
    </source>
</evidence>
<evidence type="ECO:0000256" key="3">
    <source>
        <dbReference type="ARBA" id="ARBA00023015"/>
    </source>
</evidence>
<dbReference type="EMBL" id="PYDT01000003">
    <property type="protein sequence ID" value="THU66112.1"/>
    <property type="molecule type" value="Genomic_DNA"/>
</dbReference>
<dbReference type="PANTHER" id="PTHR11850">
    <property type="entry name" value="HOMEOBOX PROTEIN TRANSCRIPTION FACTORS"/>
    <property type="match status" value="1"/>
</dbReference>
<evidence type="ECO:0000313" key="11">
    <source>
        <dbReference type="EMBL" id="THU66112.1"/>
    </source>
</evidence>
<evidence type="ECO:0000256" key="9">
    <source>
        <dbReference type="SAM" id="MobiDB-lite"/>
    </source>
</evidence>
<feature type="region of interest" description="Disordered" evidence="9">
    <location>
        <begin position="1"/>
        <end position="21"/>
    </location>
</feature>
<keyword evidence="6" id="KW-0804">Transcription</keyword>
<name>A0A4S8JV66_MUSBA</name>
<evidence type="ECO:0000256" key="7">
    <source>
        <dbReference type="ARBA" id="ARBA00023242"/>
    </source>
</evidence>
<dbReference type="Gene3D" id="1.10.10.60">
    <property type="entry name" value="Homeodomain-like"/>
    <property type="match status" value="1"/>
</dbReference>
<evidence type="ECO:0000256" key="4">
    <source>
        <dbReference type="ARBA" id="ARBA00023125"/>
    </source>
</evidence>
<feature type="compositionally biased region" description="Gly residues" evidence="9">
    <location>
        <begin position="10"/>
        <end position="20"/>
    </location>
</feature>
<dbReference type="CDD" id="cd00086">
    <property type="entry name" value="homeodomain"/>
    <property type="match status" value="1"/>
</dbReference>
<dbReference type="AlphaFoldDB" id="A0A4S8JV66"/>
<keyword evidence="12" id="KW-1185">Reference proteome</keyword>
<dbReference type="GO" id="GO:0005634">
    <property type="term" value="C:nucleus"/>
    <property type="evidence" value="ECO:0007669"/>
    <property type="project" value="UniProtKB-SubCell"/>
</dbReference>
<feature type="DNA-binding region" description="Homeobox" evidence="8">
    <location>
        <begin position="340"/>
        <end position="402"/>
    </location>
</feature>
<dbReference type="InterPro" id="IPR050224">
    <property type="entry name" value="TALE_homeobox"/>
</dbReference>
<dbReference type="Pfam" id="PF05920">
    <property type="entry name" value="Homeobox_KN"/>
    <property type="match status" value="1"/>
</dbReference>
<dbReference type="SMART" id="SM00389">
    <property type="entry name" value="HOX"/>
    <property type="match status" value="1"/>
</dbReference>
<feature type="region of interest" description="Disordered" evidence="9">
    <location>
        <begin position="414"/>
        <end position="444"/>
    </location>
</feature>
<dbReference type="InterPro" id="IPR001356">
    <property type="entry name" value="HD"/>
</dbReference>
<protein>
    <recommendedName>
        <fullName evidence="10">Homeobox domain-containing protein</fullName>
    </recommendedName>
</protein>
<dbReference type="FunFam" id="1.10.10.60:FF:000117">
    <property type="entry name" value="BEL1-like homeodomain protein 9"/>
    <property type="match status" value="1"/>
</dbReference>
<dbReference type="InterPro" id="IPR008422">
    <property type="entry name" value="KN_HD"/>
</dbReference>
<comment type="similarity">
    <text evidence="2">Belongs to the TALE/BELL homeobox family.</text>
</comment>
<feature type="compositionally biased region" description="Polar residues" evidence="9">
    <location>
        <begin position="416"/>
        <end position="444"/>
    </location>
</feature>
<comment type="caution">
    <text evidence="11">The sequence shown here is derived from an EMBL/GenBank/DDBJ whole genome shotgun (WGS) entry which is preliminary data.</text>
</comment>
<dbReference type="SUPFAM" id="SSF46689">
    <property type="entry name" value="Homeodomain-like"/>
    <property type="match status" value="1"/>
</dbReference>
<dbReference type="InterPro" id="IPR009057">
    <property type="entry name" value="Homeodomain-like_sf"/>
</dbReference>
<dbReference type="SMART" id="SM00574">
    <property type="entry name" value="POX"/>
    <property type="match status" value="1"/>
</dbReference>
<keyword evidence="4 8" id="KW-0238">DNA-binding</keyword>
<evidence type="ECO:0000256" key="8">
    <source>
        <dbReference type="PROSITE-ProRule" id="PRU00108"/>
    </source>
</evidence>
<dbReference type="PROSITE" id="PS50071">
    <property type="entry name" value="HOMEOBOX_2"/>
    <property type="match status" value="1"/>
</dbReference>
<reference evidence="11 12" key="1">
    <citation type="journal article" date="2019" name="Nat. Plants">
        <title>Genome sequencing of Musa balbisiana reveals subgenome evolution and function divergence in polyploid bananas.</title>
        <authorList>
            <person name="Yao X."/>
        </authorList>
    </citation>
    <scope>NUCLEOTIDE SEQUENCE [LARGE SCALE GENOMIC DNA]</scope>
    <source>
        <strain evidence="12">cv. DH-PKW</strain>
        <tissue evidence="11">Leaves</tissue>
    </source>
</reference>
<dbReference type="GO" id="GO:0006355">
    <property type="term" value="P:regulation of DNA-templated transcription"/>
    <property type="evidence" value="ECO:0007669"/>
    <property type="project" value="InterPro"/>
</dbReference>
<evidence type="ECO:0000256" key="6">
    <source>
        <dbReference type="ARBA" id="ARBA00023163"/>
    </source>
</evidence>
<dbReference type="STRING" id="52838.A0A4S8JV66"/>
<dbReference type="Pfam" id="PF07526">
    <property type="entry name" value="POX"/>
    <property type="match status" value="1"/>
</dbReference>
<evidence type="ECO:0000256" key="2">
    <source>
        <dbReference type="ARBA" id="ARBA00006454"/>
    </source>
</evidence>
<keyword evidence="5 8" id="KW-0371">Homeobox</keyword>
<feature type="domain" description="Homeobox" evidence="10">
    <location>
        <begin position="338"/>
        <end position="401"/>
    </location>
</feature>
<evidence type="ECO:0000313" key="12">
    <source>
        <dbReference type="Proteomes" id="UP000317650"/>
    </source>
</evidence>
<evidence type="ECO:0000256" key="1">
    <source>
        <dbReference type="ARBA" id="ARBA00004123"/>
    </source>
</evidence>
<dbReference type="Proteomes" id="UP000317650">
    <property type="component" value="Chromosome 5"/>
</dbReference>
<dbReference type="InterPro" id="IPR006563">
    <property type="entry name" value="POX_dom"/>
</dbReference>
<proteinExistence type="inferred from homology"/>
<feature type="region of interest" description="Disordered" evidence="9">
    <location>
        <begin position="122"/>
        <end position="143"/>
    </location>
</feature>
<dbReference type="GO" id="GO:0003677">
    <property type="term" value="F:DNA binding"/>
    <property type="evidence" value="ECO:0007669"/>
    <property type="project" value="UniProtKB-UniRule"/>
</dbReference>
<gene>
    <name evidence="11" type="ORF">C4D60_Mb05t10740</name>
</gene>